<dbReference type="EMBL" id="JAVFWL010000005">
    <property type="protein sequence ID" value="KAK6753858.1"/>
    <property type="molecule type" value="Genomic_DNA"/>
</dbReference>
<evidence type="ECO:0000313" key="1">
    <source>
        <dbReference type="EMBL" id="KAK6753858.1"/>
    </source>
</evidence>
<keyword evidence="2" id="KW-1185">Reference proteome</keyword>
<comment type="caution">
    <text evidence="1">The sequence shown here is derived from an EMBL/GenBank/DDBJ whole genome shotgun (WGS) entry which is preliminary data.</text>
</comment>
<dbReference type="Proteomes" id="UP001303046">
    <property type="component" value="Unassembled WGS sequence"/>
</dbReference>
<name>A0ABR1DUB8_NECAM</name>
<evidence type="ECO:0000313" key="2">
    <source>
        <dbReference type="Proteomes" id="UP001303046"/>
    </source>
</evidence>
<protein>
    <submittedName>
        <fullName evidence="1">Uncharacterized protein</fullName>
    </submittedName>
</protein>
<accession>A0ABR1DUB8</accession>
<sequence>MAWRRLTTEWLHPSLVARLRALTSGSSLTTSRMAEFSTVWGRPDRGLSSKSVSPLAKRASRALDSPDGSGVIAQSAVDVAGCCHCSNAATPFMEDVSSKLLLRN</sequence>
<gene>
    <name evidence="1" type="primary">Necator_chrV.g17859</name>
    <name evidence="1" type="ORF">RB195_013069</name>
</gene>
<reference evidence="1 2" key="1">
    <citation type="submission" date="2023-08" db="EMBL/GenBank/DDBJ databases">
        <title>A Necator americanus chromosomal reference genome.</title>
        <authorList>
            <person name="Ilik V."/>
            <person name="Petrzelkova K.J."/>
            <person name="Pardy F."/>
            <person name="Fuh T."/>
            <person name="Niatou-Singa F.S."/>
            <person name="Gouil Q."/>
            <person name="Baker L."/>
            <person name="Ritchie M.E."/>
            <person name="Jex A.R."/>
            <person name="Gazzola D."/>
            <person name="Li H."/>
            <person name="Toshio Fujiwara R."/>
            <person name="Zhan B."/>
            <person name="Aroian R.V."/>
            <person name="Pafco B."/>
            <person name="Schwarz E.M."/>
        </authorList>
    </citation>
    <scope>NUCLEOTIDE SEQUENCE [LARGE SCALE GENOMIC DNA]</scope>
    <source>
        <strain evidence="1 2">Aroian</strain>
        <tissue evidence="1">Whole animal</tissue>
    </source>
</reference>
<organism evidence="1 2">
    <name type="scientific">Necator americanus</name>
    <name type="common">Human hookworm</name>
    <dbReference type="NCBI Taxonomy" id="51031"/>
    <lineage>
        <taxon>Eukaryota</taxon>
        <taxon>Metazoa</taxon>
        <taxon>Ecdysozoa</taxon>
        <taxon>Nematoda</taxon>
        <taxon>Chromadorea</taxon>
        <taxon>Rhabditida</taxon>
        <taxon>Rhabditina</taxon>
        <taxon>Rhabditomorpha</taxon>
        <taxon>Strongyloidea</taxon>
        <taxon>Ancylostomatidae</taxon>
        <taxon>Bunostominae</taxon>
        <taxon>Necator</taxon>
    </lineage>
</organism>
<proteinExistence type="predicted"/>